<reference evidence="2 3" key="1">
    <citation type="submission" date="2024-09" db="EMBL/GenBank/DDBJ databases">
        <title>Chromosome-scale assembly of Riccia sorocarpa.</title>
        <authorList>
            <person name="Paukszto L."/>
        </authorList>
    </citation>
    <scope>NUCLEOTIDE SEQUENCE [LARGE SCALE GENOMIC DNA]</scope>
    <source>
        <strain evidence="2">LP-2024</strain>
        <tissue evidence="2">Aerial parts of the thallus</tissue>
    </source>
</reference>
<dbReference type="AlphaFoldDB" id="A0ABD3ICJ5"/>
<dbReference type="Proteomes" id="UP001633002">
    <property type="component" value="Unassembled WGS sequence"/>
</dbReference>
<keyword evidence="3" id="KW-1185">Reference proteome</keyword>
<evidence type="ECO:0000256" key="1">
    <source>
        <dbReference type="SAM" id="MobiDB-lite"/>
    </source>
</evidence>
<accession>A0ABD3ICJ5</accession>
<evidence type="ECO:0000313" key="2">
    <source>
        <dbReference type="EMBL" id="KAL3701413.1"/>
    </source>
</evidence>
<evidence type="ECO:0000313" key="3">
    <source>
        <dbReference type="Proteomes" id="UP001633002"/>
    </source>
</evidence>
<feature type="region of interest" description="Disordered" evidence="1">
    <location>
        <begin position="29"/>
        <end position="75"/>
    </location>
</feature>
<gene>
    <name evidence="2" type="ORF">R1sor_019435</name>
</gene>
<feature type="compositionally biased region" description="Polar residues" evidence="1">
    <location>
        <begin position="40"/>
        <end position="70"/>
    </location>
</feature>
<organism evidence="2 3">
    <name type="scientific">Riccia sorocarpa</name>
    <dbReference type="NCBI Taxonomy" id="122646"/>
    <lineage>
        <taxon>Eukaryota</taxon>
        <taxon>Viridiplantae</taxon>
        <taxon>Streptophyta</taxon>
        <taxon>Embryophyta</taxon>
        <taxon>Marchantiophyta</taxon>
        <taxon>Marchantiopsida</taxon>
        <taxon>Marchantiidae</taxon>
        <taxon>Marchantiales</taxon>
        <taxon>Ricciaceae</taxon>
        <taxon>Riccia</taxon>
    </lineage>
</organism>
<comment type="caution">
    <text evidence="2">The sequence shown here is derived from an EMBL/GenBank/DDBJ whole genome shotgun (WGS) entry which is preliminary data.</text>
</comment>
<sequence>MCQSYTTQRVQRPNLKAVIINAFQAKPVGAAENAPPTTPGALSTLANATPSTATDPQNTPRTPATATQKPRSPGTYVESECSVIPAWKLFAAAQNSRQTNFAVLLFD</sequence>
<proteinExistence type="predicted"/>
<protein>
    <submittedName>
        <fullName evidence="2">Uncharacterized protein</fullName>
    </submittedName>
</protein>
<dbReference type="EMBL" id="JBJQOH010000001">
    <property type="protein sequence ID" value="KAL3701413.1"/>
    <property type="molecule type" value="Genomic_DNA"/>
</dbReference>
<name>A0ABD3ICJ5_9MARC</name>